<name>A0ABT0JVN5_9ACTN</name>
<protein>
    <submittedName>
        <fullName evidence="6">CD225/dispanin family protein</fullName>
    </submittedName>
</protein>
<dbReference type="RefSeq" id="WP_248824014.1">
    <property type="nucleotide sequence ID" value="NZ_JALKFT010000005.1"/>
</dbReference>
<dbReference type="Pfam" id="PF04505">
    <property type="entry name" value="CD225"/>
    <property type="match status" value="1"/>
</dbReference>
<reference evidence="6 7" key="1">
    <citation type="submission" date="2022-04" db="EMBL/GenBank/DDBJ databases">
        <title>Genome diversity in the genus Frankia.</title>
        <authorList>
            <person name="Carlos-Shanley C."/>
            <person name="Hahn D."/>
        </authorList>
    </citation>
    <scope>NUCLEOTIDE SEQUENCE [LARGE SCALE GENOMIC DNA]</scope>
    <source>
        <strain evidence="6 7">Ag45/Mut15</strain>
    </source>
</reference>
<evidence type="ECO:0000313" key="7">
    <source>
        <dbReference type="Proteomes" id="UP001201873"/>
    </source>
</evidence>
<keyword evidence="4 5" id="KW-0472">Membrane</keyword>
<evidence type="ECO:0000256" key="3">
    <source>
        <dbReference type="ARBA" id="ARBA00022989"/>
    </source>
</evidence>
<evidence type="ECO:0000313" key="6">
    <source>
        <dbReference type="EMBL" id="MCK9875588.1"/>
    </source>
</evidence>
<keyword evidence="2 5" id="KW-0812">Transmembrane</keyword>
<feature type="transmembrane region" description="Helical" evidence="5">
    <location>
        <begin position="60"/>
        <end position="86"/>
    </location>
</feature>
<dbReference type="PANTHER" id="PTHR14948">
    <property type="entry name" value="NG5"/>
    <property type="match status" value="1"/>
</dbReference>
<gene>
    <name evidence="6" type="ORF">MXD59_07360</name>
</gene>
<feature type="transmembrane region" description="Helical" evidence="5">
    <location>
        <begin position="107"/>
        <end position="134"/>
    </location>
</feature>
<proteinExistence type="predicted"/>
<organism evidence="6 7">
    <name type="scientific">Frankia umida</name>
    <dbReference type="NCBI Taxonomy" id="573489"/>
    <lineage>
        <taxon>Bacteria</taxon>
        <taxon>Bacillati</taxon>
        <taxon>Actinomycetota</taxon>
        <taxon>Actinomycetes</taxon>
        <taxon>Frankiales</taxon>
        <taxon>Frankiaceae</taxon>
        <taxon>Frankia</taxon>
    </lineage>
</organism>
<evidence type="ECO:0000256" key="2">
    <source>
        <dbReference type="ARBA" id="ARBA00022692"/>
    </source>
</evidence>
<accession>A0ABT0JVN5</accession>
<comment type="subcellular location">
    <subcellularLocation>
        <location evidence="1">Membrane</location>
    </subcellularLocation>
</comment>
<evidence type="ECO:0000256" key="5">
    <source>
        <dbReference type="SAM" id="Phobius"/>
    </source>
</evidence>
<evidence type="ECO:0000256" key="1">
    <source>
        <dbReference type="ARBA" id="ARBA00004370"/>
    </source>
</evidence>
<keyword evidence="3 5" id="KW-1133">Transmembrane helix</keyword>
<keyword evidence="7" id="KW-1185">Reference proteome</keyword>
<comment type="caution">
    <text evidence="6">The sequence shown here is derived from an EMBL/GenBank/DDBJ whole genome shotgun (WGS) entry which is preliminary data.</text>
</comment>
<dbReference type="InterPro" id="IPR007593">
    <property type="entry name" value="CD225/Dispanin_fam"/>
</dbReference>
<dbReference type="Proteomes" id="UP001201873">
    <property type="component" value="Unassembled WGS sequence"/>
</dbReference>
<dbReference type="PANTHER" id="PTHR14948:SF18">
    <property type="entry name" value="PROLINE RICH TRANSMEMBRANE PROTEIN 1B"/>
    <property type="match status" value="1"/>
</dbReference>
<dbReference type="EMBL" id="JALKFT010000005">
    <property type="protein sequence ID" value="MCK9875588.1"/>
    <property type="molecule type" value="Genomic_DNA"/>
</dbReference>
<evidence type="ECO:0000256" key="4">
    <source>
        <dbReference type="ARBA" id="ARBA00023136"/>
    </source>
</evidence>
<dbReference type="InterPro" id="IPR051423">
    <property type="entry name" value="CD225/Dispanin"/>
</dbReference>
<sequence>MPVRPDPADSADHGTSADEDVFVEYGGVGEAGVPVVEVGVPVVEVGPSGEVEWERPVRTYLWQSLVATLLCCLPTGAIALVYASIAQNRLQLGDVRAARQASARARRWCIVSLITFVVVLLTYVVAVVILVAIAHDRA</sequence>